<name>A0ABS7A152_9DEIN</name>
<dbReference type="InterPro" id="IPR016047">
    <property type="entry name" value="M23ase_b-sheet_dom"/>
</dbReference>
<feature type="region of interest" description="Disordered" evidence="2">
    <location>
        <begin position="169"/>
        <end position="207"/>
    </location>
</feature>
<protein>
    <submittedName>
        <fullName evidence="4">M23 family metallopeptidase</fullName>
    </submittedName>
</protein>
<dbReference type="PANTHER" id="PTHR21666:SF270">
    <property type="entry name" value="MUREIN HYDROLASE ACTIVATOR ENVC"/>
    <property type="match status" value="1"/>
</dbReference>
<dbReference type="PROSITE" id="PS51123">
    <property type="entry name" value="OMPA_2"/>
    <property type="match status" value="1"/>
</dbReference>
<dbReference type="InterPro" id="IPR011055">
    <property type="entry name" value="Dup_hybrid_motif"/>
</dbReference>
<keyword evidence="5" id="KW-1185">Reference proteome</keyword>
<keyword evidence="1" id="KW-0472">Membrane</keyword>
<dbReference type="Proteomes" id="UP000724268">
    <property type="component" value="Unassembled WGS sequence"/>
</dbReference>
<dbReference type="RefSeq" id="WP_219760473.1">
    <property type="nucleotide sequence ID" value="NZ_JAHXRS010000029.1"/>
</dbReference>
<accession>A0ABS7A152</accession>
<organism evidence="4 5">
    <name type="scientific">Thermus brevis</name>
    <dbReference type="NCBI Taxonomy" id="2862456"/>
    <lineage>
        <taxon>Bacteria</taxon>
        <taxon>Thermotogati</taxon>
        <taxon>Deinococcota</taxon>
        <taxon>Deinococci</taxon>
        <taxon>Thermales</taxon>
        <taxon>Thermaceae</taxon>
        <taxon>Thermus</taxon>
    </lineage>
</organism>
<feature type="region of interest" description="Disordered" evidence="2">
    <location>
        <begin position="712"/>
        <end position="731"/>
    </location>
</feature>
<dbReference type="PANTHER" id="PTHR21666">
    <property type="entry name" value="PEPTIDASE-RELATED"/>
    <property type="match status" value="1"/>
</dbReference>
<dbReference type="EMBL" id="JAHXRS010000029">
    <property type="protein sequence ID" value="MBW6396018.1"/>
    <property type="molecule type" value="Genomic_DNA"/>
</dbReference>
<comment type="caution">
    <text evidence="4">The sequence shown here is derived from an EMBL/GenBank/DDBJ whole genome shotgun (WGS) entry which is preliminary data.</text>
</comment>
<evidence type="ECO:0000259" key="3">
    <source>
        <dbReference type="PROSITE" id="PS51123"/>
    </source>
</evidence>
<dbReference type="Pfam" id="PF01551">
    <property type="entry name" value="Peptidase_M23"/>
    <property type="match status" value="1"/>
</dbReference>
<reference evidence="4 5" key="1">
    <citation type="submission" date="2021-07" db="EMBL/GenBank/DDBJ databases">
        <title>Thermus aquaticus gen. n. and sp. n., a nonsporulating extreme thermophile.</title>
        <authorList>
            <person name="Hu C.-J."/>
            <person name="Li W.-J."/>
            <person name="Xian W.-D."/>
        </authorList>
    </citation>
    <scope>NUCLEOTIDE SEQUENCE [LARGE SCALE GENOMIC DNA]</scope>
    <source>
        <strain evidence="4 5">SYSU G05001</strain>
    </source>
</reference>
<feature type="domain" description="OmpA-like" evidence="3">
    <location>
        <begin position="1"/>
        <end position="13"/>
    </location>
</feature>
<sequence length="884" mass="93674">MDRRVEIVIEGRVSASVDQAAVEEAKRKAAEVEVAAREAGEALSNLPQEVAERVAEAAQALSGVASRLDEVVRRTGEALRAQPTPLEAAYARALGMDHPMYRRVLRGLEGVEAQAAGARTASDYARLEGRLATLDRYLEIALAQGADPKAADRLREEMARLREEIARQREARERVRLSGGGSGGGGGTPPGGSPPPEGEEGGEGGGLLGEVLEWGRGAWRRAAMGGLSRLGPLGAVLARLGPWGMAAGALVAIPGAISLGARLLEGLNREARNEVEGAADLARLLEYDRNPLALFRRPGTLLPDDRLLNLGYTTRDAQRYAALYGLPGGVQGDVRDILAFSRTTGIGEEAAVRAARELGLIGLERGRVGAGLEVLKAAMAEGVREGVDKASTLQGLLQVTRESAARGVSLTPTGLAFQASLQAALAGTGNRLLQGEMGARAQASLQEAFAGAGDPGLQMFLVNVLGGLPSARDLGLSGTEARGYERLRRADPGRAMEIALRLLPQRNPAMWARMVAQAEAQLGVGLTTELLRSVGIEGEALLTLLGTGVGQVAERAARRTGAMRQDLLEDPQGRNRLYWQGVRLDAQQRAAEEANQLATLAATKDLEAAFRNLSAAVERASASIKRAFGEDIAAPGGSLRGPAGRASAPASPEVAQALPGLNLPAVEDRAQRDIYLNAALRAMGAAGITAGPGQSYDERVRRQFPQLPERHQGLDVTYGDPRRPGDPVPSPFAGRVVRVGQDPKGYGNYVVLDVGGKEVIAGHFQEVRVRPGQEVRRGEVLGLEGSTGAATGPHVHWEIRQGGKAVTDREAFMDLFYRLMRESEEQQRRGPEGAAPERKEIVVRLEGLDRIRVEGVPGPQADLIRQGVGLIVQGTLPPPNWKGG</sequence>
<evidence type="ECO:0000256" key="2">
    <source>
        <dbReference type="SAM" id="MobiDB-lite"/>
    </source>
</evidence>
<proteinExistence type="predicted"/>
<dbReference type="InterPro" id="IPR050570">
    <property type="entry name" value="Cell_wall_metabolism_enzyme"/>
</dbReference>
<dbReference type="InterPro" id="IPR006665">
    <property type="entry name" value="OmpA-like"/>
</dbReference>
<dbReference type="SUPFAM" id="SSF51261">
    <property type="entry name" value="Duplicated hybrid motif"/>
    <property type="match status" value="1"/>
</dbReference>
<gene>
    <name evidence="4" type="ORF">KZX47_12775</name>
</gene>
<evidence type="ECO:0000313" key="4">
    <source>
        <dbReference type="EMBL" id="MBW6396018.1"/>
    </source>
</evidence>
<feature type="compositionally biased region" description="Gly residues" evidence="2">
    <location>
        <begin position="178"/>
        <end position="190"/>
    </location>
</feature>
<evidence type="ECO:0000313" key="5">
    <source>
        <dbReference type="Proteomes" id="UP000724268"/>
    </source>
</evidence>
<dbReference type="Gene3D" id="2.70.70.10">
    <property type="entry name" value="Glucose Permease (Domain IIA)"/>
    <property type="match status" value="1"/>
</dbReference>
<evidence type="ECO:0000256" key="1">
    <source>
        <dbReference type="PROSITE-ProRule" id="PRU00473"/>
    </source>
</evidence>
<dbReference type="CDD" id="cd12797">
    <property type="entry name" value="M23_peptidase"/>
    <property type="match status" value="1"/>
</dbReference>